<dbReference type="GO" id="GO:0030158">
    <property type="term" value="F:protein xylosyltransferase activity"/>
    <property type="evidence" value="ECO:0007669"/>
    <property type="project" value="InterPro"/>
</dbReference>
<dbReference type="PATRIC" id="fig|1214179.4.peg.1391"/>
<keyword evidence="10" id="KW-0333">Golgi apparatus</keyword>
<evidence type="ECO:0000313" key="16">
    <source>
        <dbReference type="Proteomes" id="UP000028185"/>
    </source>
</evidence>
<evidence type="ECO:0000256" key="3">
    <source>
        <dbReference type="ARBA" id="ARBA00022676"/>
    </source>
</evidence>
<keyword evidence="7" id="KW-0256">Endoplasmic reticulum</keyword>
<keyword evidence="12" id="KW-1015">Disulfide bond</keyword>
<keyword evidence="5" id="KW-0812">Transmembrane</keyword>
<dbReference type="InterPro" id="IPR003406">
    <property type="entry name" value="Glyco_trans_14"/>
</dbReference>
<keyword evidence="13" id="KW-0325">Glycoprotein</keyword>
<sequence length="297" mass="35632">MQKKQAIMFLVHNNIKYFEKLLILLDSDFFDIFIHVDKSANLSEFHQIIKKLTKSRVFFVSDRIDIRWGDFSIVEAELLLLKLAQSNGPYSYYHLLSGADFIIKKPRQIFEFFANSENVEYINFFDVPIEKEEFYQRRYKFRYKRKYPKKKSVWNKAIYQIYLKYCQYIQKGQQRKKMGINFYVGSQWFSITDNCVSYILSQISLIRELFVETLVPDESFIQTLICMNEELRSNIVSDPINYSSIKRDIQFIDGKPKVWTIADYEELMFSTSFFARKFDQPISDKIIETLIKELQEE</sequence>
<keyword evidence="6" id="KW-0479">Metal-binding</keyword>
<proteinExistence type="predicted"/>
<evidence type="ECO:0000313" key="15">
    <source>
        <dbReference type="EMBL" id="AIG43798.1"/>
    </source>
</evidence>
<keyword evidence="9" id="KW-1133">Transmembrane helix</keyword>
<evidence type="ECO:0000256" key="10">
    <source>
        <dbReference type="ARBA" id="ARBA00023034"/>
    </source>
</evidence>
<evidence type="ECO:0000256" key="9">
    <source>
        <dbReference type="ARBA" id="ARBA00022989"/>
    </source>
</evidence>
<evidence type="ECO:0000256" key="8">
    <source>
        <dbReference type="ARBA" id="ARBA00022968"/>
    </source>
</evidence>
<dbReference type="PANTHER" id="PTHR46025">
    <property type="entry name" value="XYLOSYLTRANSFERASE OXT"/>
    <property type="match status" value="1"/>
</dbReference>
<dbReference type="GO" id="GO:0046872">
    <property type="term" value="F:metal ion binding"/>
    <property type="evidence" value="ECO:0007669"/>
    <property type="project" value="UniProtKB-KW"/>
</dbReference>
<name>A0A075SIX2_STRSU</name>
<evidence type="ECO:0000256" key="14">
    <source>
        <dbReference type="ARBA" id="ARBA00042865"/>
    </source>
</evidence>
<dbReference type="Pfam" id="PF02485">
    <property type="entry name" value="Branch"/>
    <property type="match status" value="1"/>
</dbReference>
<evidence type="ECO:0000256" key="5">
    <source>
        <dbReference type="ARBA" id="ARBA00022692"/>
    </source>
</evidence>
<dbReference type="PANTHER" id="PTHR46025:SF3">
    <property type="entry name" value="XYLOSYLTRANSFERASE OXT"/>
    <property type="match status" value="1"/>
</dbReference>
<protein>
    <recommendedName>
        <fullName evidence="14">Peptide O-xylosyltransferase</fullName>
    </recommendedName>
</protein>
<dbReference type="RefSeq" id="WP_024390818.1">
    <property type="nucleotide sequence ID" value="NZ_ALLE01000053.1"/>
</dbReference>
<comment type="subcellular location">
    <subcellularLocation>
        <location evidence="2">Endoplasmic reticulum membrane</location>
        <topology evidence="2">Single-pass type II membrane protein</topology>
    </subcellularLocation>
    <subcellularLocation>
        <location evidence="1">Golgi apparatus membrane</location>
        <topology evidence="1">Single-pass type II membrane protein</topology>
    </subcellularLocation>
</comment>
<dbReference type="Proteomes" id="UP000028185">
    <property type="component" value="Chromosome"/>
</dbReference>
<keyword evidence="3" id="KW-0328">Glycosyltransferase</keyword>
<dbReference type="GO" id="GO:0015012">
    <property type="term" value="P:heparan sulfate proteoglycan biosynthetic process"/>
    <property type="evidence" value="ECO:0007669"/>
    <property type="project" value="TreeGrafter"/>
</dbReference>
<dbReference type="AlphaFoldDB" id="A0A075SIX2"/>
<keyword evidence="4" id="KW-0808">Transferase</keyword>
<evidence type="ECO:0000256" key="4">
    <source>
        <dbReference type="ARBA" id="ARBA00022679"/>
    </source>
</evidence>
<evidence type="ECO:0000256" key="11">
    <source>
        <dbReference type="ARBA" id="ARBA00023136"/>
    </source>
</evidence>
<dbReference type="EMBL" id="CP008921">
    <property type="protein sequence ID" value="AIG43798.1"/>
    <property type="molecule type" value="Genomic_DNA"/>
</dbReference>
<evidence type="ECO:0000256" key="12">
    <source>
        <dbReference type="ARBA" id="ARBA00023157"/>
    </source>
</evidence>
<gene>
    <name evidence="15" type="ORF">ID09_07070</name>
</gene>
<dbReference type="InterPro" id="IPR043538">
    <property type="entry name" value="XYLT"/>
</dbReference>
<dbReference type="HOGENOM" id="CLU_032341_0_2_9"/>
<accession>A0A075SIX2</accession>
<reference evidence="15 16" key="1">
    <citation type="journal article" date="2014" name="Genome Announc.">
        <title>Whole-Genome Sequence of Streptococcus suis Serotype 4 Reference Strain 6407.</title>
        <authorList>
            <person name="Wang K."/>
            <person name="Chen J."/>
            <person name="Yao H."/>
            <person name="Lu C."/>
        </authorList>
    </citation>
    <scope>NUCLEOTIDE SEQUENCE [LARGE SCALE GENOMIC DNA]</scope>
    <source>
        <strain evidence="15">6407</strain>
    </source>
</reference>
<keyword evidence="11" id="KW-0472">Membrane</keyword>
<dbReference type="GO" id="GO:0016020">
    <property type="term" value="C:membrane"/>
    <property type="evidence" value="ECO:0007669"/>
    <property type="project" value="InterPro"/>
</dbReference>
<dbReference type="GO" id="GO:0050650">
    <property type="term" value="P:chondroitin sulfate proteoglycan biosynthetic process"/>
    <property type="evidence" value="ECO:0007669"/>
    <property type="project" value="TreeGrafter"/>
</dbReference>
<keyword evidence="8" id="KW-0735">Signal-anchor</keyword>
<evidence type="ECO:0000256" key="7">
    <source>
        <dbReference type="ARBA" id="ARBA00022824"/>
    </source>
</evidence>
<organism evidence="15 16">
    <name type="scientific">Streptococcus suis 6407</name>
    <dbReference type="NCBI Taxonomy" id="1214179"/>
    <lineage>
        <taxon>Bacteria</taxon>
        <taxon>Bacillati</taxon>
        <taxon>Bacillota</taxon>
        <taxon>Bacilli</taxon>
        <taxon>Lactobacillales</taxon>
        <taxon>Streptococcaceae</taxon>
        <taxon>Streptococcus</taxon>
    </lineage>
</organism>
<evidence type="ECO:0000256" key="2">
    <source>
        <dbReference type="ARBA" id="ARBA00004648"/>
    </source>
</evidence>
<evidence type="ECO:0000256" key="6">
    <source>
        <dbReference type="ARBA" id="ARBA00022723"/>
    </source>
</evidence>
<evidence type="ECO:0000256" key="1">
    <source>
        <dbReference type="ARBA" id="ARBA00004323"/>
    </source>
</evidence>
<evidence type="ECO:0000256" key="13">
    <source>
        <dbReference type="ARBA" id="ARBA00023180"/>
    </source>
</evidence>